<keyword evidence="3" id="KW-1185">Reference proteome</keyword>
<keyword evidence="2" id="KW-0223">Dioxygenase</keyword>
<comment type="caution">
    <text evidence="2">The sequence shown here is derived from an EMBL/GenBank/DDBJ whole genome shotgun (WGS) entry which is preliminary data.</text>
</comment>
<dbReference type="Gene3D" id="2.60.120.590">
    <property type="entry name" value="Alpha-ketoglutarate-dependent dioxygenase AlkB-like"/>
    <property type="match status" value="1"/>
</dbReference>
<dbReference type="GO" id="GO:0051213">
    <property type="term" value="F:dioxygenase activity"/>
    <property type="evidence" value="ECO:0007669"/>
    <property type="project" value="UniProtKB-KW"/>
</dbReference>
<dbReference type="EMBL" id="JBHSGW010000004">
    <property type="protein sequence ID" value="MFC4739574.1"/>
    <property type="molecule type" value="Genomic_DNA"/>
</dbReference>
<dbReference type="InterPro" id="IPR037151">
    <property type="entry name" value="AlkB-like_sf"/>
</dbReference>
<dbReference type="InterPro" id="IPR027450">
    <property type="entry name" value="AlkB-like"/>
</dbReference>
<dbReference type="InterPro" id="IPR032854">
    <property type="entry name" value="ALKBH3"/>
</dbReference>
<evidence type="ECO:0000313" key="3">
    <source>
        <dbReference type="Proteomes" id="UP001595885"/>
    </source>
</evidence>
<dbReference type="RefSeq" id="WP_379739277.1">
    <property type="nucleotide sequence ID" value="NZ_JBHSGW010000004.1"/>
</dbReference>
<sequence length="200" mass="23372">MLNLFPEEKIVLNLPDAVFEYYPNFFSKEKADELYKILYDKTPWQHDTITVYGKNHLQPRLTALYGNEGKPYKYSNIIMNPHSWNPTLIHIKELVEEKANHSFTTVLLNLYRNEKDSNGWHADNEKELGRDPIIASISLGEERTFQLKHNSNLGAKQNLILKHGSLILMKEGSQIHYKHQIPKATNFKKPRINLTFRTIL</sequence>
<proteinExistence type="predicted"/>
<evidence type="ECO:0000313" key="2">
    <source>
        <dbReference type="EMBL" id="MFC4739574.1"/>
    </source>
</evidence>
<dbReference type="SUPFAM" id="SSF51197">
    <property type="entry name" value="Clavaminate synthase-like"/>
    <property type="match status" value="1"/>
</dbReference>
<evidence type="ECO:0000259" key="1">
    <source>
        <dbReference type="PROSITE" id="PS51471"/>
    </source>
</evidence>
<dbReference type="PANTHER" id="PTHR31212">
    <property type="entry name" value="ALPHA-KETOGLUTARATE-DEPENDENT DIOXYGENASE ALKB HOMOLOG 3"/>
    <property type="match status" value="1"/>
</dbReference>
<reference evidence="3" key="1">
    <citation type="journal article" date="2019" name="Int. J. Syst. Evol. Microbiol.">
        <title>The Global Catalogue of Microorganisms (GCM) 10K type strain sequencing project: providing services to taxonomists for standard genome sequencing and annotation.</title>
        <authorList>
            <consortium name="The Broad Institute Genomics Platform"/>
            <consortium name="The Broad Institute Genome Sequencing Center for Infectious Disease"/>
            <person name="Wu L."/>
            <person name="Ma J."/>
        </authorList>
    </citation>
    <scope>NUCLEOTIDE SEQUENCE [LARGE SCALE GENOMIC DNA]</scope>
    <source>
        <strain evidence="3">CCUG 50349</strain>
    </source>
</reference>
<feature type="domain" description="Fe2OG dioxygenase" evidence="1">
    <location>
        <begin position="102"/>
        <end position="200"/>
    </location>
</feature>
<dbReference type="PROSITE" id="PS51471">
    <property type="entry name" value="FE2OG_OXY"/>
    <property type="match status" value="1"/>
</dbReference>
<dbReference type="InterPro" id="IPR005123">
    <property type="entry name" value="Oxoglu/Fe-dep_dioxygenase_dom"/>
</dbReference>
<keyword evidence="2" id="KW-0560">Oxidoreductase</keyword>
<dbReference type="Proteomes" id="UP001595885">
    <property type="component" value="Unassembled WGS sequence"/>
</dbReference>
<dbReference type="Pfam" id="PF13532">
    <property type="entry name" value="2OG-FeII_Oxy_2"/>
    <property type="match status" value="1"/>
</dbReference>
<protein>
    <submittedName>
        <fullName evidence="2">Alpha-ketoglutarate-dependent dioxygenase AlkB family protein</fullName>
    </submittedName>
</protein>
<organism evidence="2 3">
    <name type="scientific">Flavobacterium ponti</name>
    <dbReference type="NCBI Taxonomy" id="665133"/>
    <lineage>
        <taxon>Bacteria</taxon>
        <taxon>Pseudomonadati</taxon>
        <taxon>Bacteroidota</taxon>
        <taxon>Flavobacteriia</taxon>
        <taxon>Flavobacteriales</taxon>
        <taxon>Flavobacteriaceae</taxon>
        <taxon>Flavobacterium</taxon>
    </lineage>
</organism>
<name>A0ABV9P6L7_9FLAO</name>
<gene>
    <name evidence="2" type="ORF">ACFO3U_06165</name>
</gene>
<dbReference type="PANTHER" id="PTHR31212:SF4">
    <property type="entry name" value="ALPHA-KETOGLUTARATE-DEPENDENT DIOXYGENASE ALKB HOMOLOG 3"/>
    <property type="match status" value="1"/>
</dbReference>
<accession>A0ABV9P6L7</accession>